<evidence type="ECO:0000256" key="3">
    <source>
        <dbReference type="ARBA" id="ARBA00022833"/>
    </source>
</evidence>
<dbReference type="Proteomes" id="UP000013827">
    <property type="component" value="Unassembled WGS sequence"/>
</dbReference>
<dbReference type="Gene3D" id="6.10.140.2220">
    <property type="match status" value="1"/>
</dbReference>
<name>A0A0D3KY14_EMIH1</name>
<keyword evidence="2 4" id="KW-0863">Zinc-finger</keyword>
<keyword evidence="1" id="KW-0479">Metal-binding</keyword>
<dbReference type="PROSITE" id="PS01360">
    <property type="entry name" value="ZF_MYND_1"/>
    <property type="match status" value="1"/>
</dbReference>
<dbReference type="STRING" id="2903.R1G471"/>
<accession>A0A0D3KY14</accession>
<dbReference type="Gene3D" id="1.25.40.10">
    <property type="entry name" value="Tetratricopeptide repeat domain"/>
    <property type="match status" value="1"/>
</dbReference>
<evidence type="ECO:0000259" key="5">
    <source>
        <dbReference type="PROSITE" id="PS50865"/>
    </source>
</evidence>
<dbReference type="PaxDb" id="2903-EOD40649"/>
<evidence type="ECO:0000256" key="4">
    <source>
        <dbReference type="PROSITE-ProRule" id="PRU00134"/>
    </source>
</evidence>
<dbReference type="InterPro" id="IPR011990">
    <property type="entry name" value="TPR-like_helical_dom_sf"/>
</dbReference>
<dbReference type="SUPFAM" id="SSF144232">
    <property type="entry name" value="HIT/MYND zinc finger-like"/>
    <property type="match status" value="1"/>
</dbReference>
<organism evidence="6 7">
    <name type="scientific">Emiliania huxleyi (strain CCMP1516)</name>
    <dbReference type="NCBI Taxonomy" id="280463"/>
    <lineage>
        <taxon>Eukaryota</taxon>
        <taxon>Haptista</taxon>
        <taxon>Haptophyta</taxon>
        <taxon>Prymnesiophyceae</taxon>
        <taxon>Isochrysidales</taxon>
        <taxon>Noelaerhabdaceae</taxon>
        <taxon>Emiliania</taxon>
    </lineage>
</organism>
<dbReference type="PROSITE" id="PS50865">
    <property type="entry name" value="ZF_MYND_2"/>
    <property type="match status" value="1"/>
</dbReference>
<proteinExistence type="predicted"/>
<dbReference type="AlphaFoldDB" id="A0A0D3KY14"/>
<dbReference type="GeneID" id="17285918"/>
<dbReference type="Pfam" id="PF01753">
    <property type="entry name" value="zf-MYND"/>
    <property type="match status" value="1"/>
</dbReference>
<keyword evidence="3" id="KW-0862">Zinc</keyword>
<keyword evidence="7" id="KW-1185">Reference proteome</keyword>
<dbReference type="EnsemblProtists" id="EOD40649">
    <property type="protein sequence ID" value="EOD40649"/>
    <property type="gene ID" value="EMIHUDRAFT_222360"/>
</dbReference>
<dbReference type="InterPro" id="IPR002893">
    <property type="entry name" value="Znf_MYND"/>
</dbReference>
<sequence>MNDYDADNGPPLVGMRAPLLYQRVKLHGLVSRPELNGSFGKAVSWSEEKGRYGVQIAGHEDMIALKPANLAAAGAEEGVVCGHCGAGAANERCTRCFAVWYCSAECRKQGWAAHKPACTPPPVAEFGSEMSHAQQAKIQQHMQAAIDAGKRGSAAGKAQEIKMLRQSAAADPQQPMTWFNLAQAYWDLGVKGDAVEAMCKAVHNLVRVLKNPQAVDLSDPNAKYLMEELPPKVTATAAKLLEDAVVGRGGDQLEWDERLGRLLQTLADLCGSRLHPGARSLTHYVFGNVLRKRRKNEEAREQLVLADRAAWNGGRGERDLVSLSAIPDVIANQALNLGGAAPPELWVEAISAAREALGATPRNHRMHPSVQLTLARMLSNRISKGLADAQGHVNVDEAAPLAREGAKLARAARAAAQGSDPRLVALADQLLSPSQPFGLLAGA</sequence>
<feature type="domain" description="MYND-type" evidence="5">
    <location>
        <begin position="81"/>
        <end position="118"/>
    </location>
</feature>
<evidence type="ECO:0000313" key="6">
    <source>
        <dbReference type="EnsemblProtists" id="EOD40649"/>
    </source>
</evidence>
<reference evidence="6" key="2">
    <citation type="submission" date="2024-10" db="UniProtKB">
        <authorList>
            <consortium name="EnsemblProtists"/>
        </authorList>
    </citation>
    <scope>IDENTIFICATION</scope>
</reference>
<protein>
    <recommendedName>
        <fullName evidence="5">MYND-type domain-containing protein</fullName>
    </recommendedName>
</protein>
<dbReference type="GO" id="GO:0008270">
    <property type="term" value="F:zinc ion binding"/>
    <property type="evidence" value="ECO:0007669"/>
    <property type="project" value="UniProtKB-KW"/>
</dbReference>
<reference evidence="7" key="1">
    <citation type="journal article" date="2013" name="Nature">
        <title>Pan genome of the phytoplankton Emiliania underpins its global distribution.</title>
        <authorList>
            <person name="Read B.A."/>
            <person name="Kegel J."/>
            <person name="Klute M.J."/>
            <person name="Kuo A."/>
            <person name="Lefebvre S.C."/>
            <person name="Maumus F."/>
            <person name="Mayer C."/>
            <person name="Miller J."/>
            <person name="Monier A."/>
            <person name="Salamov A."/>
            <person name="Young J."/>
            <person name="Aguilar M."/>
            <person name="Claverie J.M."/>
            <person name="Frickenhaus S."/>
            <person name="Gonzalez K."/>
            <person name="Herman E.K."/>
            <person name="Lin Y.C."/>
            <person name="Napier J."/>
            <person name="Ogata H."/>
            <person name="Sarno A.F."/>
            <person name="Shmutz J."/>
            <person name="Schroeder D."/>
            <person name="de Vargas C."/>
            <person name="Verret F."/>
            <person name="von Dassow P."/>
            <person name="Valentin K."/>
            <person name="Van de Peer Y."/>
            <person name="Wheeler G."/>
            <person name="Dacks J.B."/>
            <person name="Delwiche C.F."/>
            <person name="Dyhrman S.T."/>
            <person name="Glockner G."/>
            <person name="John U."/>
            <person name="Richards T."/>
            <person name="Worden A.Z."/>
            <person name="Zhang X."/>
            <person name="Grigoriev I.V."/>
            <person name="Allen A.E."/>
            <person name="Bidle K."/>
            <person name="Borodovsky M."/>
            <person name="Bowler C."/>
            <person name="Brownlee C."/>
            <person name="Cock J.M."/>
            <person name="Elias M."/>
            <person name="Gladyshev V.N."/>
            <person name="Groth M."/>
            <person name="Guda C."/>
            <person name="Hadaegh A."/>
            <person name="Iglesias-Rodriguez M.D."/>
            <person name="Jenkins J."/>
            <person name="Jones B.M."/>
            <person name="Lawson T."/>
            <person name="Leese F."/>
            <person name="Lindquist E."/>
            <person name="Lobanov A."/>
            <person name="Lomsadze A."/>
            <person name="Malik S.B."/>
            <person name="Marsh M.E."/>
            <person name="Mackinder L."/>
            <person name="Mock T."/>
            <person name="Mueller-Roeber B."/>
            <person name="Pagarete A."/>
            <person name="Parker M."/>
            <person name="Probert I."/>
            <person name="Quesneville H."/>
            <person name="Raines C."/>
            <person name="Rensing S.A."/>
            <person name="Riano-Pachon D.M."/>
            <person name="Richier S."/>
            <person name="Rokitta S."/>
            <person name="Shiraiwa Y."/>
            <person name="Soanes D.M."/>
            <person name="van der Giezen M."/>
            <person name="Wahlund T.M."/>
            <person name="Williams B."/>
            <person name="Wilson W."/>
            <person name="Wolfe G."/>
            <person name="Wurch L.L."/>
        </authorList>
    </citation>
    <scope>NUCLEOTIDE SEQUENCE</scope>
</reference>
<evidence type="ECO:0000256" key="2">
    <source>
        <dbReference type="ARBA" id="ARBA00022771"/>
    </source>
</evidence>
<dbReference type="KEGG" id="ehx:EMIHUDRAFT_222360"/>
<dbReference type="HOGENOM" id="CLU_618843_0_0_1"/>
<evidence type="ECO:0000313" key="7">
    <source>
        <dbReference type="Proteomes" id="UP000013827"/>
    </source>
</evidence>
<dbReference type="RefSeq" id="XP_005793078.1">
    <property type="nucleotide sequence ID" value="XM_005793021.1"/>
</dbReference>
<evidence type="ECO:0000256" key="1">
    <source>
        <dbReference type="ARBA" id="ARBA00022723"/>
    </source>
</evidence>